<dbReference type="GO" id="GO:0000272">
    <property type="term" value="P:polysaccharide catabolic process"/>
    <property type="evidence" value="ECO:0007669"/>
    <property type="project" value="UniProtKB-KW"/>
</dbReference>
<feature type="domain" description="Fibronectin type-III" evidence="7">
    <location>
        <begin position="338"/>
        <end position="433"/>
    </location>
</feature>
<accession>A0A1H0UUD0</accession>
<dbReference type="Proteomes" id="UP000199077">
    <property type="component" value="Chromosome I"/>
</dbReference>
<dbReference type="Gene3D" id="2.60.40.10">
    <property type="entry name" value="Immunoglobulins"/>
    <property type="match status" value="3"/>
</dbReference>
<dbReference type="InterPro" id="IPR050964">
    <property type="entry name" value="Striated_Muscle_Regulatory"/>
</dbReference>
<keyword evidence="6" id="KW-0732">Signal</keyword>
<evidence type="ECO:0000313" key="9">
    <source>
        <dbReference type="Proteomes" id="UP000199077"/>
    </source>
</evidence>
<dbReference type="STRING" id="443156.SAMN04489867_3507"/>
<keyword evidence="1" id="KW-0677">Repeat</keyword>
<dbReference type="InterPro" id="IPR036116">
    <property type="entry name" value="FN3_sf"/>
</dbReference>
<name>A0A1H0UUD0_9MICO</name>
<dbReference type="InterPro" id="IPR036179">
    <property type="entry name" value="Ig-like_dom_sf"/>
</dbReference>
<dbReference type="PANTHER" id="PTHR13817">
    <property type="entry name" value="TITIN"/>
    <property type="match status" value="1"/>
</dbReference>
<evidence type="ECO:0000259" key="7">
    <source>
        <dbReference type="PROSITE" id="PS50853"/>
    </source>
</evidence>
<feature type="compositionally biased region" description="Low complexity" evidence="4">
    <location>
        <begin position="40"/>
        <end position="69"/>
    </location>
</feature>
<dbReference type="InterPro" id="IPR003961">
    <property type="entry name" value="FN3_dom"/>
</dbReference>
<keyword evidence="5" id="KW-0812">Transmembrane</keyword>
<evidence type="ECO:0000256" key="4">
    <source>
        <dbReference type="SAM" id="MobiDB-lite"/>
    </source>
</evidence>
<reference evidence="9" key="1">
    <citation type="submission" date="2016-10" db="EMBL/GenBank/DDBJ databases">
        <authorList>
            <person name="Varghese N."/>
            <person name="Submissions S."/>
        </authorList>
    </citation>
    <scope>NUCLEOTIDE SEQUENCE [LARGE SCALE GENOMIC DNA]</scope>
    <source>
        <strain evidence="9">DSM 22329</strain>
    </source>
</reference>
<dbReference type="EMBL" id="LT629711">
    <property type="protein sequence ID" value="SDP69695.1"/>
    <property type="molecule type" value="Genomic_DNA"/>
</dbReference>
<evidence type="ECO:0000256" key="3">
    <source>
        <dbReference type="ARBA" id="ARBA00023326"/>
    </source>
</evidence>
<feature type="region of interest" description="Disordered" evidence="4">
    <location>
        <begin position="40"/>
        <end position="149"/>
    </location>
</feature>
<gene>
    <name evidence="8" type="ORF">SAMN04489867_3507</name>
</gene>
<dbReference type="PANTHER" id="PTHR13817:SF73">
    <property type="entry name" value="FIBRONECTIN TYPE-III DOMAIN-CONTAINING PROTEIN"/>
    <property type="match status" value="1"/>
</dbReference>
<dbReference type="PROSITE" id="PS50853">
    <property type="entry name" value="FN3"/>
    <property type="match status" value="2"/>
</dbReference>
<feature type="compositionally biased region" description="Low complexity" evidence="4">
    <location>
        <begin position="76"/>
        <end position="149"/>
    </location>
</feature>
<evidence type="ECO:0000313" key="8">
    <source>
        <dbReference type="EMBL" id="SDP69695.1"/>
    </source>
</evidence>
<protein>
    <submittedName>
        <fullName evidence="8">Fibronectin type III domain-containing protein</fullName>
    </submittedName>
</protein>
<dbReference type="Pfam" id="PF00041">
    <property type="entry name" value="fn3"/>
    <property type="match status" value="1"/>
</dbReference>
<evidence type="ECO:0000256" key="1">
    <source>
        <dbReference type="ARBA" id="ARBA00022737"/>
    </source>
</evidence>
<feature type="domain" description="Fibronectin type-III" evidence="7">
    <location>
        <begin position="249"/>
        <end position="336"/>
    </location>
</feature>
<evidence type="ECO:0000256" key="2">
    <source>
        <dbReference type="ARBA" id="ARBA00023295"/>
    </source>
</evidence>
<dbReference type="SUPFAM" id="SSF48726">
    <property type="entry name" value="Immunoglobulin"/>
    <property type="match status" value="1"/>
</dbReference>
<sequence length="500" mass="50159">MLLPPVPPPVLTRSPRRRSAGRLVALVAAAACVGITAAGPASAESAPSTAAGVAPSSTTPAGTPAVTPVADPPAAPAEAAPSTEVEPAPPIETVTEPVTTPPAVTAPVATPPVATQPAATQSVAPAQTAPSRRAAATSRTAVAPASTAPVVTTQPVETWVDLGESATFTAHASGTPVPTVQWQFRRWTEDTWVDIPGATSDSYTSPPASLADVEPGYRAVFTNSAGSVATQSADLRMNQLPPAPGTPSAPRNVIAHQTAPGQITITWSAPADEGDSPITSYGAGYATRRWGNGDDFSPSTYKAVFNDIEDGDYSAVVFAVNDAGMGWRVFVPISVGDGPSAARHVAATRSGSAVTVTWGAPSRVGYGPVDGYDVVLTSGAHRVTRTLPAGATSATFRDLAPGTWRVTVTASNVVGPGVATTVTVVVPSSTPAAPSRPAPRPVAAAIPAAIPAAYPAQAPTAQLALTGSAGAAQAALALGLLLLGLASTTAARRLRTVSRH</sequence>
<keyword evidence="5" id="KW-0472">Membrane</keyword>
<organism evidence="8 9">
    <name type="scientific">Pedococcus dokdonensis</name>
    <dbReference type="NCBI Taxonomy" id="443156"/>
    <lineage>
        <taxon>Bacteria</taxon>
        <taxon>Bacillati</taxon>
        <taxon>Actinomycetota</taxon>
        <taxon>Actinomycetes</taxon>
        <taxon>Micrococcales</taxon>
        <taxon>Intrasporangiaceae</taxon>
        <taxon>Pedococcus</taxon>
    </lineage>
</organism>
<keyword evidence="3" id="KW-0624">Polysaccharide degradation</keyword>
<dbReference type="SMART" id="SM00060">
    <property type="entry name" value="FN3"/>
    <property type="match status" value="2"/>
</dbReference>
<dbReference type="InterPro" id="IPR013783">
    <property type="entry name" value="Ig-like_fold"/>
</dbReference>
<keyword evidence="2" id="KW-0378">Hydrolase</keyword>
<feature type="signal peptide" evidence="6">
    <location>
        <begin position="1"/>
        <end position="43"/>
    </location>
</feature>
<dbReference type="SUPFAM" id="SSF49265">
    <property type="entry name" value="Fibronectin type III"/>
    <property type="match status" value="1"/>
</dbReference>
<dbReference type="GO" id="GO:0016798">
    <property type="term" value="F:hydrolase activity, acting on glycosyl bonds"/>
    <property type="evidence" value="ECO:0007669"/>
    <property type="project" value="UniProtKB-KW"/>
</dbReference>
<feature type="transmembrane region" description="Helical" evidence="5">
    <location>
        <begin position="471"/>
        <end position="491"/>
    </location>
</feature>
<evidence type="ECO:0000256" key="5">
    <source>
        <dbReference type="SAM" id="Phobius"/>
    </source>
</evidence>
<keyword evidence="9" id="KW-1185">Reference proteome</keyword>
<proteinExistence type="predicted"/>
<feature type="chain" id="PRO_5009252157" evidence="6">
    <location>
        <begin position="44"/>
        <end position="500"/>
    </location>
</feature>
<evidence type="ECO:0000256" key="6">
    <source>
        <dbReference type="SAM" id="SignalP"/>
    </source>
</evidence>
<dbReference type="AlphaFoldDB" id="A0A1H0UUD0"/>
<keyword evidence="2" id="KW-0326">Glycosidase</keyword>
<keyword evidence="5" id="KW-1133">Transmembrane helix</keyword>
<keyword evidence="3" id="KW-0119">Carbohydrate metabolism</keyword>
<dbReference type="CDD" id="cd00063">
    <property type="entry name" value="FN3"/>
    <property type="match status" value="1"/>
</dbReference>